<keyword evidence="3 6" id="KW-0713">Self-incompatibility</keyword>
<evidence type="ECO:0000256" key="4">
    <source>
        <dbReference type="ARBA" id="ARBA00022525"/>
    </source>
</evidence>
<evidence type="ECO:0000256" key="5">
    <source>
        <dbReference type="ARBA" id="ARBA00022729"/>
    </source>
</evidence>
<evidence type="ECO:0000313" key="7">
    <source>
        <dbReference type="Proteomes" id="UP000694864"/>
    </source>
</evidence>
<name>A0ABM1QHH1_CAMSA</name>
<dbReference type="GeneID" id="109126805"/>
<evidence type="ECO:0000256" key="3">
    <source>
        <dbReference type="ARBA" id="ARBA00022471"/>
    </source>
</evidence>
<dbReference type="Pfam" id="PF05938">
    <property type="entry name" value="Self-incomp_S1"/>
    <property type="match status" value="1"/>
</dbReference>
<protein>
    <recommendedName>
        <fullName evidence="6">S-protein homolog</fullName>
    </recommendedName>
</protein>
<evidence type="ECO:0000313" key="8">
    <source>
        <dbReference type="RefSeq" id="XP_019086209.1"/>
    </source>
</evidence>
<reference evidence="7" key="1">
    <citation type="journal article" date="2014" name="Nat. Commun.">
        <title>The emerging biofuel crop Camelina sativa retains a highly undifferentiated hexaploid genome structure.</title>
        <authorList>
            <person name="Kagale S."/>
            <person name="Koh C."/>
            <person name="Nixon J."/>
            <person name="Bollina V."/>
            <person name="Clarke W.E."/>
            <person name="Tuteja R."/>
            <person name="Spillane C."/>
            <person name="Robinson S.J."/>
            <person name="Links M.G."/>
            <person name="Clarke C."/>
            <person name="Higgins E.E."/>
            <person name="Huebert T."/>
            <person name="Sharpe A.G."/>
            <person name="Parkin I.A."/>
        </authorList>
    </citation>
    <scope>NUCLEOTIDE SEQUENCE [LARGE SCALE GENOMIC DNA]</scope>
    <source>
        <strain evidence="7">cv. DH55</strain>
    </source>
</reference>
<sequence length="160" mass="19040">MRKYLLFLVLVLISVDSINSTRSILFRKFNIEIVNQLKFHKKLKVHCKCKNYDFPITYLNIGESFKFKFIIYPKTLYWCYLWQGPNYKHHVVFDAFLANVLFIDHTCSGIDPNVCRWTAKEQGVYVHDTLGEFFMYGWKPKNQREITPVNAPTTELDPYI</sequence>
<comment type="subcellular location">
    <subcellularLocation>
        <location evidence="1 6">Secreted</location>
    </subcellularLocation>
</comment>
<dbReference type="RefSeq" id="XP_019086209.1">
    <property type="nucleotide sequence ID" value="XM_019230664.1"/>
</dbReference>
<keyword evidence="4 6" id="KW-0964">Secreted</keyword>
<evidence type="ECO:0000256" key="1">
    <source>
        <dbReference type="ARBA" id="ARBA00004613"/>
    </source>
</evidence>
<dbReference type="PANTHER" id="PTHR31232">
    <property type="match status" value="1"/>
</dbReference>
<dbReference type="Proteomes" id="UP000694864">
    <property type="component" value="Chromosome 10"/>
</dbReference>
<keyword evidence="5 6" id="KW-0732">Signal</keyword>
<feature type="chain" id="PRO_5044984221" description="S-protein homolog" evidence="6">
    <location>
        <begin position="21"/>
        <end position="160"/>
    </location>
</feature>
<feature type="signal peptide" evidence="6">
    <location>
        <begin position="1"/>
        <end position="20"/>
    </location>
</feature>
<evidence type="ECO:0000256" key="2">
    <source>
        <dbReference type="ARBA" id="ARBA00005581"/>
    </source>
</evidence>
<dbReference type="PANTHER" id="PTHR31232:SF141">
    <property type="entry name" value="S-PROTEIN HOMOLOG"/>
    <property type="match status" value="1"/>
</dbReference>
<keyword evidence="7" id="KW-1185">Reference proteome</keyword>
<reference evidence="8" key="2">
    <citation type="submission" date="2025-08" db="UniProtKB">
        <authorList>
            <consortium name="RefSeq"/>
        </authorList>
    </citation>
    <scope>IDENTIFICATION</scope>
    <source>
        <tissue evidence="8">Leaf</tissue>
    </source>
</reference>
<accession>A0ABM1QHH1</accession>
<evidence type="ECO:0000256" key="6">
    <source>
        <dbReference type="RuleBase" id="RU367044"/>
    </source>
</evidence>
<organism evidence="7 8">
    <name type="scientific">Camelina sativa</name>
    <name type="common">False flax</name>
    <name type="synonym">Myagrum sativum</name>
    <dbReference type="NCBI Taxonomy" id="90675"/>
    <lineage>
        <taxon>Eukaryota</taxon>
        <taxon>Viridiplantae</taxon>
        <taxon>Streptophyta</taxon>
        <taxon>Embryophyta</taxon>
        <taxon>Tracheophyta</taxon>
        <taxon>Spermatophyta</taxon>
        <taxon>Magnoliopsida</taxon>
        <taxon>eudicotyledons</taxon>
        <taxon>Gunneridae</taxon>
        <taxon>Pentapetalae</taxon>
        <taxon>rosids</taxon>
        <taxon>malvids</taxon>
        <taxon>Brassicales</taxon>
        <taxon>Brassicaceae</taxon>
        <taxon>Camelineae</taxon>
        <taxon>Camelina</taxon>
    </lineage>
</organism>
<proteinExistence type="inferred from homology"/>
<comment type="similarity">
    <text evidence="2 6">Belongs to the plant self-incompatibility (S1) protein family.</text>
</comment>
<dbReference type="InterPro" id="IPR010264">
    <property type="entry name" value="Self-incomp_S1"/>
</dbReference>
<gene>
    <name evidence="8" type="primary">LOC109126805</name>
</gene>